<dbReference type="Proteomes" id="UP000187283">
    <property type="component" value="Unassembled WGS sequence"/>
</dbReference>
<dbReference type="GO" id="GO:0015031">
    <property type="term" value="P:protein transport"/>
    <property type="evidence" value="ECO:0007669"/>
    <property type="project" value="UniProtKB-KW"/>
</dbReference>
<dbReference type="PANTHER" id="PTHR14146:SF0">
    <property type="entry name" value="EXOCYST COMPLEX COMPONENT 4"/>
    <property type="match status" value="1"/>
</dbReference>
<name>A0A1R1YCY6_9FUNG</name>
<evidence type="ECO:0000256" key="1">
    <source>
        <dbReference type="ARBA" id="ARBA00022448"/>
    </source>
</evidence>
<keyword evidence="3" id="KW-0653">Protein transport</keyword>
<dbReference type="InterPro" id="IPR007191">
    <property type="entry name" value="Sec8_exocyst_N"/>
</dbReference>
<dbReference type="InterPro" id="IPR039682">
    <property type="entry name" value="Sec8/EXOC4"/>
</dbReference>
<dbReference type="GO" id="GO:0000145">
    <property type="term" value="C:exocyst"/>
    <property type="evidence" value="ECO:0007669"/>
    <property type="project" value="UniProtKB-UniRule"/>
</dbReference>
<comment type="similarity">
    <text evidence="3">Belongs to the SEC8 family.</text>
</comment>
<dbReference type="GO" id="GO:0090522">
    <property type="term" value="P:vesicle tethering involved in exocytosis"/>
    <property type="evidence" value="ECO:0007669"/>
    <property type="project" value="UniProtKB-UniRule"/>
</dbReference>
<keyword evidence="1 3" id="KW-0813">Transport</keyword>
<dbReference type="STRING" id="133412.A0A1R1YCY6"/>
<proteinExistence type="inferred from homology"/>
<evidence type="ECO:0000256" key="3">
    <source>
        <dbReference type="RuleBase" id="RU367079"/>
    </source>
</evidence>
<keyword evidence="2 3" id="KW-0268">Exocytosis</keyword>
<protein>
    <recommendedName>
        <fullName evidence="3">Exocyst complex component Sec8</fullName>
    </recommendedName>
</protein>
<dbReference type="AlphaFoldDB" id="A0A1R1YCY6"/>
<dbReference type="OrthoDB" id="272977at2759"/>
<dbReference type="GO" id="GO:0006893">
    <property type="term" value="P:Golgi to plasma membrane transport"/>
    <property type="evidence" value="ECO:0007669"/>
    <property type="project" value="TreeGrafter"/>
</dbReference>
<dbReference type="GO" id="GO:0006904">
    <property type="term" value="P:vesicle docking involved in exocytosis"/>
    <property type="evidence" value="ECO:0007669"/>
    <property type="project" value="InterPro"/>
</dbReference>
<feature type="domain" description="Exocyst complex component Sec8 N-terminal" evidence="4">
    <location>
        <begin position="1"/>
        <end position="108"/>
    </location>
</feature>
<evidence type="ECO:0000313" key="6">
    <source>
        <dbReference type="Proteomes" id="UP000187283"/>
    </source>
</evidence>
<gene>
    <name evidence="5" type="ORF">AYI70_g1514</name>
</gene>
<reference evidence="5 6" key="1">
    <citation type="submission" date="2017-01" db="EMBL/GenBank/DDBJ databases">
        <authorList>
            <person name="Mah S.A."/>
            <person name="Swanson W.J."/>
            <person name="Moy G.W."/>
            <person name="Vacquier V.D."/>
        </authorList>
    </citation>
    <scope>NUCLEOTIDE SEQUENCE [LARGE SCALE GENOMIC DNA]</scope>
    <source>
        <strain evidence="5 6">GSMNP</strain>
    </source>
</reference>
<accession>A0A1R1YCY6</accession>
<dbReference type="PANTHER" id="PTHR14146">
    <property type="entry name" value="EXOCYST COMPLEX COMPONENT 4"/>
    <property type="match status" value="1"/>
</dbReference>
<sequence length="215" mass="24404">MLDSSSLGKRHEDFKQYHNKLNATLEGIADEYYGGFNNSILTFSGLYEKISSASNSVNSTKNNLIKAKKMLTEKRDGLDQLYMKSKQLSEIVLLLNRIEEINKLPSEVALNIEKKKFLTAVSQIVQAMQFLFDPELRPIEALAGLRQQKKKDKLSKKERGGSFSYLNSETKWETSDNPETDSFGYIELIIESLLILDKASDAVDVTSFFYCHPLS</sequence>
<organism evidence="5 6">
    <name type="scientific">Smittium culicis</name>
    <dbReference type="NCBI Taxonomy" id="133412"/>
    <lineage>
        <taxon>Eukaryota</taxon>
        <taxon>Fungi</taxon>
        <taxon>Fungi incertae sedis</taxon>
        <taxon>Zoopagomycota</taxon>
        <taxon>Kickxellomycotina</taxon>
        <taxon>Harpellomycetes</taxon>
        <taxon>Harpellales</taxon>
        <taxon>Legeriomycetaceae</taxon>
        <taxon>Smittium</taxon>
    </lineage>
</organism>
<dbReference type="GO" id="GO:0006612">
    <property type="term" value="P:protein targeting to membrane"/>
    <property type="evidence" value="ECO:0007669"/>
    <property type="project" value="UniProtKB-UniRule"/>
</dbReference>
<evidence type="ECO:0000259" key="4">
    <source>
        <dbReference type="Pfam" id="PF04048"/>
    </source>
</evidence>
<comment type="caution">
    <text evidence="5">The sequence shown here is derived from an EMBL/GenBank/DDBJ whole genome shotgun (WGS) entry which is preliminary data.</text>
</comment>
<keyword evidence="6" id="KW-1185">Reference proteome</keyword>
<evidence type="ECO:0000256" key="2">
    <source>
        <dbReference type="ARBA" id="ARBA00022483"/>
    </source>
</evidence>
<dbReference type="EMBL" id="LSSN01000323">
    <property type="protein sequence ID" value="OMJ24546.1"/>
    <property type="molecule type" value="Genomic_DNA"/>
</dbReference>
<evidence type="ECO:0000313" key="5">
    <source>
        <dbReference type="EMBL" id="OMJ24546.1"/>
    </source>
</evidence>
<comment type="function">
    <text evidence="3">Component of the exocyst complex involved in the docking of exocytic vesicles with fusion sites on the plasma membrane.</text>
</comment>
<dbReference type="Pfam" id="PF04048">
    <property type="entry name" value="Sec8_N"/>
    <property type="match status" value="1"/>
</dbReference>